<organism evidence="2 3">
    <name type="scientific">Candidatus Gallionella acididurans</name>
    <dbReference type="NCBI Taxonomy" id="1796491"/>
    <lineage>
        <taxon>Bacteria</taxon>
        <taxon>Pseudomonadati</taxon>
        <taxon>Pseudomonadota</taxon>
        <taxon>Betaproteobacteria</taxon>
        <taxon>Nitrosomonadales</taxon>
        <taxon>Gallionellaceae</taxon>
        <taxon>Gallionella</taxon>
    </lineage>
</organism>
<dbReference type="Proteomes" id="UP000070578">
    <property type="component" value="Unassembled WGS sequence"/>
</dbReference>
<reference evidence="2 3" key="1">
    <citation type="submission" date="2016-02" db="EMBL/GenBank/DDBJ databases">
        <authorList>
            <person name="Wen L."/>
            <person name="He K."/>
            <person name="Yang H."/>
        </authorList>
    </citation>
    <scope>NUCLEOTIDE SEQUENCE [LARGE SCALE GENOMIC DNA]</scope>
    <source>
        <strain evidence="2">ShG14-8</strain>
    </source>
</reference>
<sequence length="395" mass="43048">MRVVRIGISTAVLVSLMSCSSFGSDSSHIDYGAAAAKLPTLDLPPDLTTPLGDPRFKMPDVTAGNATTFSDYSNSSKTRSAGATGVLPDIPGVSLKRSGNQRWLVINDKAENVWPVVKTFWQQSGLEVRKQDRAAGVMETGWYEIKGLLPKYDYSNNNESPIDDDTYVVGERDQYTTRLERSQDGASTEVYISQRGMVEVFSTDRKIAKWQSNGNDPEKEAIMLQRLMVRFGGSEQRAMDEIADNQPTAASSVSAVSTMAASAVAAAGPAAISAPELPGTAVLREISDGNTIIVMNDTFDRSWRKVGLAIENAGLGVEDKDREKGIYYLRPIKIETGWFDSLKFWKSNVDTSRHYRVIVKDGGTSCVVSVIDQSGASNKASGEMLDAIYKTVNKQ</sequence>
<protein>
    <recommendedName>
        <fullName evidence="4">NlpBDapX family lipoprotein</fullName>
    </recommendedName>
</protein>
<dbReference type="InterPro" id="IPR010653">
    <property type="entry name" value="NlpB/DapX"/>
</dbReference>
<accession>A0A139BUL8</accession>
<dbReference type="InterPro" id="IPR042268">
    <property type="entry name" value="BamC_C"/>
</dbReference>
<evidence type="ECO:0000313" key="2">
    <source>
        <dbReference type="EMBL" id="KXS32669.1"/>
    </source>
</evidence>
<evidence type="ECO:0000313" key="3">
    <source>
        <dbReference type="Proteomes" id="UP000070578"/>
    </source>
</evidence>
<dbReference type="AlphaFoldDB" id="A0A139BUL8"/>
<name>A0A139BUL8_9PROT</name>
<feature type="chain" id="PRO_5007483991" description="NlpBDapX family lipoprotein" evidence="1">
    <location>
        <begin position="24"/>
        <end position="395"/>
    </location>
</feature>
<gene>
    <name evidence="2" type="ORF">AWT59_1196</name>
</gene>
<dbReference type="PROSITE" id="PS51257">
    <property type="entry name" value="PROKAR_LIPOPROTEIN"/>
    <property type="match status" value="1"/>
</dbReference>
<dbReference type="EMBL" id="LSLI01000022">
    <property type="protein sequence ID" value="KXS32669.1"/>
    <property type="molecule type" value="Genomic_DNA"/>
</dbReference>
<comment type="caution">
    <text evidence="2">The sequence shown here is derived from an EMBL/GenBank/DDBJ whole genome shotgun (WGS) entry which is preliminary data.</text>
</comment>
<evidence type="ECO:0000256" key="1">
    <source>
        <dbReference type="SAM" id="SignalP"/>
    </source>
</evidence>
<dbReference type="Pfam" id="PF06804">
    <property type="entry name" value="Lipoprotein_18"/>
    <property type="match status" value="2"/>
</dbReference>
<dbReference type="Gene3D" id="3.30.310.170">
    <property type="entry name" value="Outer membrane protein assembly factor BamC"/>
    <property type="match status" value="1"/>
</dbReference>
<evidence type="ECO:0008006" key="4">
    <source>
        <dbReference type="Google" id="ProtNLM"/>
    </source>
</evidence>
<proteinExistence type="predicted"/>
<feature type="signal peptide" evidence="1">
    <location>
        <begin position="1"/>
        <end position="23"/>
    </location>
</feature>
<reference evidence="2 3" key="2">
    <citation type="submission" date="2016-03" db="EMBL/GenBank/DDBJ databases">
        <title>New uncultured bacterium of the family Gallionellaceae from acid mine drainage: description and reconstruction of genome based on metagenomic analysis of microbial community.</title>
        <authorList>
            <person name="Kadnikov V."/>
            <person name="Ivasenko D."/>
            <person name="Beletsky A."/>
            <person name="Mardanov A."/>
            <person name="Danilova E."/>
            <person name="Pimenov N."/>
            <person name="Karnachuk O."/>
            <person name="Ravin N."/>
        </authorList>
    </citation>
    <scope>NUCLEOTIDE SEQUENCE [LARGE SCALE GENOMIC DNA]</scope>
    <source>
        <strain evidence="2">ShG14-8</strain>
    </source>
</reference>
<keyword evidence="1" id="KW-0732">Signal</keyword>